<evidence type="ECO:0000313" key="2">
    <source>
        <dbReference type="EMBL" id="ONK72041.1"/>
    </source>
</evidence>
<evidence type="ECO:0000256" key="1">
    <source>
        <dbReference type="SAM" id="MobiDB-lite"/>
    </source>
</evidence>
<proteinExistence type="predicted"/>
<protein>
    <submittedName>
        <fullName evidence="2">Uncharacterized protein</fullName>
    </submittedName>
</protein>
<feature type="compositionally biased region" description="Polar residues" evidence="1">
    <location>
        <begin position="1"/>
        <end position="10"/>
    </location>
</feature>
<accession>A0A5P1F5T6</accession>
<feature type="region of interest" description="Disordered" evidence="1">
    <location>
        <begin position="1"/>
        <end position="30"/>
    </location>
</feature>
<organism evidence="2 3">
    <name type="scientific">Asparagus officinalis</name>
    <name type="common">Garden asparagus</name>
    <dbReference type="NCBI Taxonomy" id="4686"/>
    <lineage>
        <taxon>Eukaryota</taxon>
        <taxon>Viridiplantae</taxon>
        <taxon>Streptophyta</taxon>
        <taxon>Embryophyta</taxon>
        <taxon>Tracheophyta</taxon>
        <taxon>Spermatophyta</taxon>
        <taxon>Magnoliopsida</taxon>
        <taxon>Liliopsida</taxon>
        <taxon>Asparagales</taxon>
        <taxon>Asparagaceae</taxon>
        <taxon>Asparagoideae</taxon>
        <taxon>Asparagus</taxon>
    </lineage>
</organism>
<feature type="region of interest" description="Disordered" evidence="1">
    <location>
        <begin position="87"/>
        <end position="108"/>
    </location>
</feature>
<feature type="compositionally biased region" description="Basic residues" evidence="1">
    <location>
        <begin position="98"/>
        <end position="108"/>
    </location>
</feature>
<dbReference type="Proteomes" id="UP000243459">
    <property type="component" value="Chromosome 4"/>
</dbReference>
<feature type="compositionally biased region" description="Polar residues" evidence="1">
    <location>
        <begin position="20"/>
        <end position="29"/>
    </location>
</feature>
<sequence length="108" mass="11744">MLQSQSSAPSSVILAPTTPSPNEAISSKVSIPKTKDKNKLYFQTHRPFFCSVLQAPEYKYNAVSKQTQCSSQPTQPLISMVFTNSTSLDSLDSDAGKAKSKSRNAKQS</sequence>
<evidence type="ECO:0000313" key="3">
    <source>
        <dbReference type="Proteomes" id="UP000243459"/>
    </source>
</evidence>
<dbReference type="Gramene" id="ONK72041">
    <property type="protein sequence ID" value="ONK72041"/>
    <property type="gene ID" value="A4U43_C04F15070"/>
</dbReference>
<dbReference type="EMBL" id="CM007384">
    <property type="protein sequence ID" value="ONK72041.1"/>
    <property type="molecule type" value="Genomic_DNA"/>
</dbReference>
<name>A0A5P1F5T6_ASPOF</name>
<keyword evidence="3" id="KW-1185">Reference proteome</keyword>
<gene>
    <name evidence="2" type="ORF">A4U43_C04F15070</name>
</gene>
<reference evidence="3" key="1">
    <citation type="journal article" date="2017" name="Nat. Commun.">
        <title>The asparagus genome sheds light on the origin and evolution of a young Y chromosome.</title>
        <authorList>
            <person name="Harkess A."/>
            <person name="Zhou J."/>
            <person name="Xu C."/>
            <person name="Bowers J.E."/>
            <person name="Van der Hulst R."/>
            <person name="Ayyampalayam S."/>
            <person name="Mercati F."/>
            <person name="Riccardi P."/>
            <person name="McKain M.R."/>
            <person name="Kakrana A."/>
            <person name="Tang H."/>
            <person name="Ray J."/>
            <person name="Groenendijk J."/>
            <person name="Arikit S."/>
            <person name="Mathioni S.M."/>
            <person name="Nakano M."/>
            <person name="Shan H."/>
            <person name="Telgmann-Rauber A."/>
            <person name="Kanno A."/>
            <person name="Yue Z."/>
            <person name="Chen H."/>
            <person name="Li W."/>
            <person name="Chen Y."/>
            <person name="Xu X."/>
            <person name="Zhang Y."/>
            <person name="Luo S."/>
            <person name="Chen H."/>
            <person name="Gao J."/>
            <person name="Mao Z."/>
            <person name="Pires J.C."/>
            <person name="Luo M."/>
            <person name="Kudrna D."/>
            <person name="Wing R.A."/>
            <person name="Meyers B.C."/>
            <person name="Yi K."/>
            <person name="Kong H."/>
            <person name="Lavrijsen P."/>
            <person name="Sunseri F."/>
            <person name="Falavigna A."/>
            <person name="Ye Y."/>
            <person name="Leebens-Mack J.H."/>
            <person name="Chen G."/>
        </authorList>
    </citation>
    <scope>NUCLEOTIDE SEQUENCE [LARGE SCALE GENOMIC DNA]</scope>
    <source>
        <strain evidence="3">cv. DH0086</strain>
    </source>
</reference>
<dbReference type="AlphaFoldDB" id="A0A5P1F5T6"/>